<feature type="non-terminal residue" evidence="2">
    <location>
        <position position="1"/>
    </location>
</feature>
<evidence type="ECO:0000313" key="2">
    <source>
        <dbReference type="EMBL" id="RRT46397.1"/>
    </source>
</evidence>
<protein>
    <submittedName>
        <fullName evidence="2">Uncharacterized protein</fullName>
    </submittedName>
</protein>
<name>A0A426Y3P3_ENSVE</name>
<dbReference type="AlphaFoldDB" id="A0A426Y3P3"/>
<evidence type="ECO:0000313" key="3">
    <source>
        <dbReference type="Proteomes" id="UP000287651"/>
    </source>
</evidence>
<gene>
    <name evidence="2" type="ORF">B296_00051425</name>
</gene>
<proteinExistence type="predicted"/>
<dbReference type="Proteomes" id="UP000287651">
    <property type="component" value="Unassembled WGS sequence"/>
</dbReference>
<comment type="caution">
    <text evidence="2">The sequence shown here is derived from an EMBL/GenBank/DDBJ whole genome shotgun (WGS) entry which is preliminary data.</text>
</comment>
<evidence type="ECO:0000256" key="1">
    <source>
        <dbReference type="SAM" id="MobiDB-lite"/>
    </source>
</evidence>
<feature type="region of interest" description="Disordered" evidence="1">
    <location>
        <begin position="25"/>
        <end position="53"/>
    </location>
</feature>
<reference evidence="2 3" key="1">
    <citation type="journal article" date="2014" name="Agronomy (Basel)">
        <title>A Draft Genome Sequence for Ensete ventricosum, the Drought-Tolerant Tree Against Hunger.</title>
        <authorList>
            <person name="Harrison J."/>
            <person name="Moore K.A."/>
            <person name="Paszkiewicz K."/>
            <person name="Jones T."/>
            <person name="Grant M."/>
            <person name="Ambacheew D."/>
            <person name="Muzemil S."/>
            <person name="Studholme D.J."/>
        </authorList>
    </citation>
    <scope>NUCLEOTIDE SEQUENCE [LARGE SCALE GENOMIC DNA]</scope>
</reference>
<sequence length="80" mass="8827">IGIAGKKMSSLVDIWTYEFARLREENAKASSQPATAQLRREEEKKRPSSKSEAVAADKAVHGVAFSEAAVFMLMDRFAPI</sequence>
<dbReference type="PANTHER" id="PTHR36346">
    <property type="entry name" value="EXPRESSED PROTEIN"/>
    <property type="match status" value="1"/>
</dbReference>
<dbReference type="PANTHER" id="PTHR36346:SF2">
    <property type="entry name" value="EXPRESSED PROTEIN"/>
    <property type="match status" value="1"/>
</dbReference>
<organism evidence="2 3">
    <name type="scientific">Ensete ventricosum</name>
    <name type="common">Abyssinian banana</name>
    <name type="synonym">Musa ensete</name>
    <dbReference type="NCBI Taxonomy" id="4639"/>
    <lineage>
        <taxon>Eukaryota</taxon>
        <taxon>Viridiplantae</taxon>
        <taxon>Streptophyta</taxon>
        <taxon>Embryophyta</taxon>
        <taxon>Tracheophyta</taxon>
        <taxon>Spermatophyta</taxon>
        <taxon>Magnoliopsida</taxon>
        <taxon>Liliopsida</taxon>
        <taxon>Zingiberales</taxon>
        <taxon>Musaceae</taxon>
        <taxon>Ensete</taxon>
    </lineage>
</organism>
<dbReference type="EMBL" id="AMZH03015228">
    <property type="protein sequence ID" value="RRT46397.1"/>
    <property type="molecule type" value="Genomic_DNA"/>
</dbReference>
<accession>A0A426Y3P3</accession>